<dbReference type="Proteomes" id="UP000256388">
    <property type="component" value="Unassembled WGS sequence"/>
</dbReference>
<evidence type="ECO:0000313" key="3">
    <source>
        <dbReference type="Proteomes" id="UP000256388"/>
    </source>
</evidence>
<keyword evidence="3" id="KW-1185">Reference proteome</keyword>
<evidence type="ECO:0000256" key="1">
    <source>
        <dbReference type="SAM" id="Phobius"/>
    </source>
</evidence>
<keyword evidence="1" id="KW-0472">Membrane</keyword>
<keyword evidence="1" id="KW-0812">Transmembrane</keyword>
<name>A0A347ZNQ1_9CHLR</name>
<dbReference type="AlphaFoldDB" id="A0A347ZNQ1"/>
<organism evidence="2 3">
    <name type="scientific">Pelolinea submarina</name>
    <dbReference type="NCBI Taxonomy" id="913107"/>
    <lineage>
        <taxon>Bacteria</taxon>
        <taxon>Bacillati</taxon>
        <taxon>Chloroflexota</taxon>
        <taxon>Anaerolineae</taxon>
        <taxon>Anaerolineales</taxon>
        <taxon>Anaerolineaceae</taxon>
        <taxon>Pelolinea</taxon>
    </lineage>
</organism>
<proteinExistence type="predicted"/>
<feature type="transmembrane region" description="Helical" evidence="1">
    <location>
        <begin position="12"/>
        <end position="36"/>
    </location>
</feature>
<sequence>MKKSFGVLRVLAAVFKVVGIIMGVVALLGGLIILVMSFSNADVFVSMGFDKGTAPFVGFIFSLFGLVGGLLSALMMYGFGELLILLIAIEDNTQRTAALLANVTEEE</sequence>
<comment type="caution">
    <text evidence="2">The sequence shown here is derived from an EMBL/GenBank/DDBJ whole genome shotgun (WGS) entry which is preliminary data.</text>
</comment>
<dbReference type="EMBL" id="QUMS01000002">
    <property type="protein sequence ID" value="REG08535.1"/>
    <property type="molecule type" value="Genomic_DNA"/>
</dbReference>
<evidence type="ECO:0000313" key="2">
    <source>
        <dbReference type="EMBL" id="REG08535.1"/>
    </source>
</evidence>
<feature type="transmembrane region" description="Helical" evidence="1">
    <location>
        <begin position="56"/>
        <end position="89"/>
    </location>
</feature>
<keyword evidence="1" id="KW-1133">Transmembrane helix</keyword>
<accession>A0A347ZNQ1</accession>
<protein>
    <submittedName>
        <fullName evidence="2">Uncharacterized protein</fullName>
    </submittedName>
</protein>
<dbReference type="RefSeq" id="WP_116225188.1">
    <property type="nucleotide sequence ID" value="NZ_AP018437.1"/>
</dbReference>
<reference evidence="2 3" key="1">
    <citation type="submission" date="2018-08" db="EMBL/GenBank/DDBJ databases">
        <title>Genomic Encyclopedia of Type Strains, Phase IV (KMG-IV): sequencing the most valuable type-strain genomes for metagenomic binning, comparative biology and taxonomic classification.</title>
        <authorList>
            <person name="Goeker M."/>
        </authorList>
    </citation>
    <scope>NUCLEOTIDE SEQUENCE [LARGE SCALE GENOMIC DNA]</scope>
    <source>
        <strain evidence="2 3">DSM 23923</strain>
    </source>
</reference>
<gene>
    <name evidence="2" type="ORF">DFR64_1905</name>
</gene>